<dbReference type="InterPro" id="IPR014777">
    <property type="entry name" value="4pyrrole_Mease_sub1"/>
</dbReference>
<dbReference type="InterPro" id="IPR050161">
    <property type="entry name" value="Siro_Cobalamin_biosynth"/>
</dbReference>
<dbReference type="SUPFAM" id="SSF53790">
    <property type="entry name" value="Tetrapyrrole methylase"/>
    <property type="match status" value="1"/>
</dbReference>
<reference evidence="12" key="1">
    <citation type="submission" date="2017-01" db="EMBL/GenBank/DDBJ databases">
        <authorList>
            <person name="Varghese N."/>
            <person name="Submissions S."/>
        </authorList>
    </citation>
    <scope>NUCLEOTIDE SEQUENCE [LARGE SCALE GENOMIC DNA]</scope>
    <source>
        <strain evidence="12">DSM 18714</strain>
    </source>
</reference>
<comment type="similarity">
    <text evidence="1 8">Belongs to the precorrin methyltransferase family.</text>
</comment>
<dbReference type="AlphaFoldDB" id="A0A1N7LMB5"/>
<dbReference type="PROSITE" id="PS00840">
    <property type="entry name" value="SUMT_2"/>
    <property type="match status" value="1"/>
</dbReference>
<dbReference type="OrthoDB" id="9815856at2"/>
<dbReference type="GO" id="GO:0032259">
    <property type="term" value="P:methylation"/>
    <property type="evidence" value="ECO:0007669"/>
    <property type="project" value="UniProtKB-KW"/>
</dbReference>
<dbReference type="RefSeq" id="WP_097177016.1">
    <property type="nucleotide sequence ID" value="NZ_FTOM01000003.1"/>
</dbReference>
<keyword evidence="4 8" id="KW-0808">Transferase</keyword>
<sequence length="275" mass="28358">MSLIPQVVIAGAGPGDPDQLTIAVIKALAAAEVVLHDRLVPAEILALATPQAQVIETGKEGFGPAMAQEEISALMVALAREGKRVLRLKAGDPGVFGRLDEEIEALEAAGIGYRILPGITAATAAVARIGQSFTRRGRNTAALLLSAHDTRGFAEADWRALARPGAVAAIYMGKRAARFVQGRLMMHGAAPETDVTVLENVSRGSERVIGTTLAELPATVADLAGPAVILLGLAPRAARPALAQRAPAPALSAPHRSAAPVTAAPLTAEIREGRA</sequence>
<keyword evidence="5" id="KW-0949">S-adenosyl-L-methionine</keyword>
<evidence type="ECO:0000256" key="2">
    <source>
        <dbReference type="ARBA" id="ARBA00012162"/>
    </source>
</evidence>
<dbReference type="PANTHER" id="PTHR45790">
    <property type="entry name" value="SIROHEME SYNTHASE-RELATED"/>
    <property type="match status" value="1"/>
</dbReference>
<keyword evidence="6" id="KW-0627">Porphyrin biosynthesis</keyword>
<dbReference type="NCBIfam" id="TIGR01469">
    <property type="entry name" value="cobA_cysG_Cterm"/>
    <property type="match status" value="1"/>
</dbReference>
<name>A0A1N7LMB5_9RHOB</name>
<dbReference type="InterPro" id="IPR014776">
    <property type="entry name" value="4pyrrole_Mease_sub2"/>
</dbReference>
<organism evidence="11 12">
    <name type="scientific">Phaeovulum vinaykumarii</name>
    <dbReference type="NCBI Taxonomy" id="407234"/>
    <lineage>
        <taxon>Bacteria</taxon>
        <taxon>Pseudomonadati</taxon>
        <taxon>Pseudomonadota</taxon>
        <taxon>Alphaproteobacteria</taxon>
        <taxon>Rhodobacterales</taxon>
        <taxon>Paracoccaceae</taxon>
        <taxon>Phaeovulum</taxon>
    </lineage>
</organism>
<evidence type="ECO:0000256" key="5">
    <source>
        <dbReference type="ARBA" id="ARBA00022691"/>
    </source>
</evidence>
<dbReference type="Gene3D" id="3.40.1010.10">
    <property type="entry name" value="Cobalt-precorrin-4 Transmethylase, Domain 1"/>
    <property type="match status" value="1"/>
</dbReference>
<keyword evidence="3 8" id="KW-0489">Methyltransferase</keyword>
<keyword evidence="12" id="KW-1185">Reference proteome</keyword>
<evidence type="ECO:0000256" key="4">
    <source>
        <dbReference type="ARBA" id="ARBA00022679"/>
    </source>
</evidence>
<evidence type="ECO:0000256" key="9">
    <source>
        <dbReference type="SAM" id="MobiDB-lite"/>
    </source>
</evidence>
<dbReference type="PANTHER" id="PTHR45790:SF3">
    <property type="entry name" value="S-ADENOSYL-L-METHIONINE-DEPENDENT UROPORPHYRINOGEN III METHYLTRANSFERASE, CHLOROPLASTIC"/>
    <property type="match status" value="1"/>
</dbReference>
<evidence type="ECO:0000313" key="12">
    <source>
        <dbReference type="Proteomes" id="UP000186098"/>
    </source>
</evidence>
<dbReference type="EC" id="2.1.1.107" evidence="2"/>
<feature type="region of interest" description="Disordered" evidence="9">
    <location>
        <begin position="248"/>
        <end position="275"/>
    </location>
</feature>
<dbReference type="NCBIfam" id="NF004790">
    <property type="entry name" value="PRK06136.1"/>
    <property type="match status" value="1"/>
</dbReference>
<accession>A0A1N7LMB5</accession>
<feature type="domain" description="Tetrapyrrole methylase" evidence="10">
    <location>
        <begin position="7"/>
        <end position="216"/>
    </location>
</feature>
<evidence type="ECO:0000256" key="6">
    <source>
        <dbReference type="ARBA" id="ARBA00023244"/>
    </source>
</evidence>
<protein>
    <recommendedName>
        <fullName evidence="2">uroporphyrinogen-III C-methyltransferase</fullName>
        <ecNumber evidence="2">2.1.1.107</ecNumber>
    </recommendedName>
</protein>
<evidence type="ECO:0000256" key="1">
    <source>
        <dbReference type="ARBA" id="ARBA00005879"/>
    </source>
</evidence>
<dbReference type="STRING" id="407234.SAMN05421795_103242"/>
<dbReference type="GO" id="GO:0019354">
    <property type="term" value="P:siroheme biosynthetic process"/>
    <property type="evidence" value="ECO:0007669"/>
    <property type="project" value="UniProtKB-UniPathway"/>
</dbReference>
<dbReference type="InterPro" id="IPR003043">
    <property type="entry name" value="Uropor_MeTrfase_CS"/>
</dbReference>
<dbReference type="InterPro" id="IPR006366">
    <property type="entry name" value="CobA/CysG_C"/>
</dbReference>
<gene>
    <name evidence="11" type="ORF">SAMN05421795_103242</name>
</gene>
<evidence type="ECO:0000256" key="8">
    <source>
        <dbReference type="RuleBase" id="RU003960"/>
    </source>
</evidence>
<evidence type="ECO:0000256" key="7">
    <source>
        <dbReference type="ARBA" id="ARBA00025705"/>
    </source>
</evidence>
<dbReference type="FunFam" id="3.40.1010.10:FF:000001">
    <property type="entry name" value="Siroheme synthase"/>
    <property type="match status" value="1"/>
</dbReference>
<evidence type="ECO:0000256" key="3">
    <source>
        <dbReference type="ARBA" id="ARBA00022603"/>
    </source>
</evidence>
<dbReference type="Gene3D" id="3.30.950.10">
    <property type="entry name" value="Methyltransferase, Cobalt-precorrin-4 Transmethylase, Domain 2"/>
    <property type="match status" value="1"/>
</dbReference>
<proteinExistence type="inferred from homology"/>
<dbReference type="GO" id="GO:0004851">
    <property type="term" value="F:uroporphyrin-III C-methyltransferase activity"/>
    <property type="evidence" value="ECO:0007669"/>
    <property type="project" value="UniProtKB-EC"/>
</dbReference>
<evidence type="ECO:0000313" key="11">
    <source>
        <dbReference type="EMBL" id="SIS74957.1"/>
    </source>
</evidence>
<dbReference type="CDD" id="cd11642">
    <property type="entry name" value="SUMT"/>
    <property type="match status" value="1"/>
</dbReference>
<dbReference type="Pfam" id="PF00590">
    <property type="entry name" value="TP_methylase"/>
    <property type="match status" value="1"/>
</dbReference>
<comment type="pathway">
    <text evidence="7">Porphyrin-containing compound metabolism; siroheme biosynthesis; precorrin-2 from uroporphyrinogen III: step 1/1.</text>
</comment>
<dbReference type="InterPro" id="IPR035996">
    <property type="entry name" value="4pyrrol_Methylase_sf"/>
</dbReference>
<dbReference type="InterPro" id="IPR000878">
    <property type="entry name" value="4pyrrol_Mease"/>
</dbReference>
<evidence type="ECO:0000259" key="10">
    <source>
        <dbReference type="Pfam" id="PF00590"/>
    </source>
</evidence>
<dbReference type="Proteomes" id="UP000186098">
    <property type="component" value="Unassembled WGS sequence"/>
</dbReference>
<dbReference type="EMBL" id="FTOM01000003">
    <property type="protein sequence ID" value="SIS74957.1"/>
    <property type="molecule type" value="Genomic_DNA"/>
</dbReference>
<dbReference type="UniPathway" id="UPA00262">
    <property type="reaction ID" value="UER00211"/>
</dbReference>